<dbReference type="Proteomes" id="UP000184444">
    <property type="component" value="Unassembled WGS sequence"/>
</dbReference>
<name>A0A1M7IH03_9RHOB</name>
<dbReference type="STRING" id="53463.SAMN05444389_108127"/>
<sequence>MTRLRNVPASGPIAGGTLRIARRLALVLALGAALPLAPAAAGESAELIFTDRGPWVLGAQELNWRLDHQGPESPAFQQISDGRVTLAETTDPADGQKLLEVRQTAGEETRLLGRFPVSMADPVVVIFLENTARDMATLTGGSPFYIRNRIKDALAKAGPPTSGDDGISIELRPFDGDPASDRMKGFETLRLRFRLGDDPSDPIRELVAETDGPVAAVPPEGMAPQPIAPAPYRHAMVLE</sequence>
<evidence type="ECO:0000313" key="1">
    <source>
        <dbReference type="EMBL" id="SHM39949.1"/>
    </source>
</evidence>
<organism evidence="1 2">
    <name type="scientific">Paracoccus solventivorans</name>
    <dbReference type="NCBI Taxonomy" id="53463"/>
    <lineage>
        <taxon>Bacteria</taxon>
        <taxon>Pseudomonadati</taxon>
        <taxon>Pseudomonadota</taxon>
        <taxon>Alphaproteobacteria</taxon>
        <taxon>Rhodobacterales</taxon>
        <taxon>Paracoccaceae</taxon>
        <taxon>Paracoccus</taxon>
    </lineage>
</organism>
<keyword evidence="2" id="KW-1185">Reference proteome</keyword>
<proteinExistence type="predicted"/>
<accession>A0A1M7IH03</accession>
<dbReference type="RefSeq" id="WP_073067511.1">
    <property type="nucleotide sequence ID" value="NZ_FRCK01000008.1"/>
</dbReference>
<reference evidence="2" key="1">
    <citation type="submission" date="2016-11" db="EMBL/GenBank/DDBJ databases">
        <authorList>
            <person name="Varghese N."/>
            <person name="Submissions S."/>
        </authorList>
    </citation>
    <scope>NUCLEOTIDE SEQUENCE [LARGE SCALE GENOMIC DNA]</scope>
    <source>
        <strain evidence="2">DSM 6637</strain>
    </source>
</reference>
<evidence type="ECO:0000313" key="2">
    <source>
        <dbReference type="Proteomes" id="UP000184444"/>
    </source>
</evidence>
<dbReference type="EMBL" id="FRCK01000008">
    <property type="protein sequence ID" value="SHM39949.1"/>
    <property type="molecule type" value="Genomic_DNA"/>
</dbReference>
<gene>
    <name evidence="1" type="ORF">SAMN05444389_108127</name>
</gene>
<dbReference type="AlphaFoldDB" id="A0A1M7IH03"/>
<protein>
    <submittedName>
        <fullName evidence="1">Uncharacterized protein</fullName>
    </submittedName>
</protein>